<dbReference type="PANTHER" id="PTHR21255">
    <property type="entry name" value="T-COMPLEX-ASSOCIATED-TESTIS-EXPRESSED 1/ DYNEIN LIGHT CHAIN"/>
    <property type="match status" value="1"/>
</dbReference>
<comment type="caution">
    <text evidence="2">The sequence shown here is derived from an EMBL/GenBank/DDBJ whole genome shotgun (WGS) entry which is preliminary data.</text>
</comment>
<evidence type="ECO:0000256" key="1">
    <source>
        <dbReference type="ARBA" id="ARBA00005361"/>
    </source>
</evidence>
<dbReference type="AlphaFoldDB" id="A0A4C1UN43"/>
<dbReference type="Proteomes" id="UP000299102">
    <property type="component" value="Unassembled WGS sequence"/>
</dbReference>
<dbReference type="CDD" id="cd21459">
    <property type="entry name" value="DLC-like_TCTEX1D2"/>
    <property type="match status" value="1"/>
</dbReference>
<reference evidence="2 3" key="1">
    <citation type="journal article" date="2019" name="Commun. Biol.">
        <title>The bagworm genome reveals a unique fibroin gene that provides high tensile strength.</title>
        <authorList>
            <person name="Kono N."/>
            <person name="Nakamura H."/>
            <person name="Ohtoshi R."/>
            <person name="Tomita M."/>
            <person name="Numata K."/>
            <person name="Arakawa K."/>
        </authorList>
    </citation>
    <scope>NUCLEOTIDE SEQUENCE [LARGE SCALE GENOMIC DNA]</scope>
</reference>
<proteinExistence type="inferred from homology"/>
<organism evidence="2 3">
    <name type="scientific">Eumeta variegata</name>
    <name type="common">Bagworm moth</name>
    <name type="synonym">Eumeta japonica</name>
    <dbReference type="NCBI Taxonomy" id="151549"/>
    <lineage>
        <taxon>Eukaryota</taxon>
        <taxon>Metazoa</taxon>
        <taxon>Ecdysozoa</taxon>
        <taxon>Arthropoda</taxon>
        <taxon>Hexapoda</taxon>
        <taxon>Insecta</taxon>
        <taxon>Pterygota</taxon>
        <taxon>Neoptera</taxon>
        <taxon>Endopterygota</taxon>
        <taxon>Lepidoptera</taxon>
        <taxon>Glossata</taxon>
        <taxon>Ditrysia</taxon>
        <taxon>Tineoidea</taxon>
        <taxon>Psychidae</taxon>
        <taxon>Oiketicinae</taxon>
        <taxon>Eumeta</taxon>
    </lineage>
</organism>
<dbReference type="PANTHER" id="PTHR21255:SF7">
    <property type="entry name" value="DYNEIN LIGHT CHAIN TCTEX-TYPE PROTEIN 2B"/>
    <property type="match status" value="1"/>
</dbReference>
<evidence type="ECO:0000313" key="3">
    <source>
        <dbReference type="Proteomes" id="UP000299102"/>
    </source>
</evidence>
<keyword evidence="3" id="KW-1185">Reference proteome</keyword>
<dbReference type="InterPro" id="IPR005334">
    <property type="entry name" value="Tctex-1-like"/>
</dbReference>
<dbReference type="EMBL" id="BGZK01000199">
    <property type="protein sequence ID" value="GBP27835.1"/>
    <property type="molecule type" value="Genomic_DNA"/>
</dbReference>
<comment type="similarity">
    <text evidence="1">Belongs to the dynein light chain Tctex-type family.</text>
</comment>
<dbReference type="Pfam" id="PF03645">
    <property type="entry name" value="Tctex-1"/>
    <property type="match status" value="1"/>
</dbReference>
<protein>
    <submittedName>
        <fullName evidence="2">Tctex1 domain-containing protein 2</fullName>
    </submittedName>
</protein>
<evidence type="ECO:0000313" key="2">
    <source>
        <dbReference type="EMBL" id="GBP27835.1"/>
    </source>
</evidence>
<dbReference type="OrthoDB" id="10260741at2759"/>
<dbReference type="GO" id="GO:0045505">
    <property type="term" value="F:dynein intermediate chain binding"/>
    <property type="evidence" value="ECO:0007669"/>
    <property type="project" value="TreeGrafter"/>
</dbReference>
<gene>
    <name evidence="2" type="primary">Tctex1d2</name>
    <name evidence="2" type="ORF">EVAR_94239_1</name>
</gene>
<dbReference type="GO" id="GO:0005737">
    <property type="term" value="C:cytoplasm"/>
    <property type="evidence" value="ECO:0007669"/>
    <property type="project" value="TreeGrafter"/>
</dbReference>
<accession>A0A4C1UN43</accession>
<dbReference type="InterPro" id="IPR038586">
    <property type="entry name" value="Tctex-1-like_sf"/>
</dbReference>
<dbReference type="GO" id="GO:0005868">
    <property type="term" value="C:cytoplasmic dynein complex"/>
    <property type="evidence" value="ECO:0007669"/>
    <property type="project" value="TreeGrafter"/>
</dbReference>
<dbReference type="STRING" id="151549.A0A4C1UN43"/>
<dbReference type="Gene3D" id="3.30.1140.40">
    <property type="entry name" value="Tctex-1"/>
    <property type="match status" value="1"/>
</dbReference>
<dbReference type="GO" id="GO:0007018">
    <property type="term" value="P:microtubule-based movement"/>
    <property type="evidence" value="ECO:0007669"/>
    <property type="project" value="TreeGrafter"/>
</dbReference>
<name>A0A4C1UN43_EUMVA</name>
<sequence length="148" mass="17015">MADDEEAVPLPEEVSAPLEENNAVVTESIEQKQLDQPKYHIRPDLGEKYRVDEAAQWVKTITNNVRSRVQQLGHQRYRIIVQSFLMEMKGAGVKCAQRCIWDPETDSYVADSYRNETIMCHTAVYEGRSQRHKIWFVVLMGVSRGSTS</sequence>